<evidence type="ECO:0000256" key="1">
    <source>
        <dbReference type="SAM" id="Coils"/>
    </source>
</evidence>
<protein>
    <submittedName>
        <fullName evidence="3">Uncharacterized protein</fullName>
    </submittedName>
</protein>
<feature type="non-terminal residue" evidence="3">
    <location>
        <position position="1"/>
    </location>
</feature>
<gene>
    <name evidence="3" type="ORF">PCOR1329_LOCUS5550</name>
</gene>
<evidence type="ECO:0000313" key="3">
    <source>
        <dbReference type="EMBL" id="CAK0796075.1"/>
    </source>
</evidence>
<name>A0ABN9PW21_9DINO</name>
<sequence>AQCNKLQDMTNGHHIAARDAAARSSQLEGQLREAQLRDQAREEQHREHAASLRELEAATVRLKQREVDLADECAQLRQSVSEFAACKEELDRTRRQEADARGELERLRPKFHELREMSVARHQRTTALEAEVERLRLLESKQEALILRMTRSEQEHLSLIDGLKEQQAQQAQLQEQQLLQQQQLLS</sequence>
<evidence type="ECO:0000313" key="4">
    <source>
        <dbReference type="Proteomes" id="UP001189429"/>
    </source>
</evidence>
<feature type="region of interest" description="Disordered" evidence="2">
    <location>
        <begin position="20"/>
        <end position="49"/>
    </location>
</feature>
<keyword evidence="4" id="KW-1185">Reference proteome</keyword>
<proteinExistence type="predicted"/>
<dbReference type="EMBL" id="CAUYUJ010001465">
    <property type="protein sequence ID" value="CAK0796075.1"/>
    <property type="molecule type" value="Genomic_DNA"/>
</dbReference>
<accession>A0ABN9PW21</accession>
<feature type="compositionally biased region" description="Basic and acidic residues" evidence="2">
    <location>
        <begin position="30"/>
        <end position="49"/>
    </location>
</feature>
<keyword evidence="1" id="KW-0175">Coiled coil</keyword>
<evidence type="ECO:0000256" key="2">
    <source>
        <dbReference type="SAM" id="MobiDB-lite"/>
    </source>
</evidence>
<organism evidence="3 4">
    <name type="scientific">Prorocentrum cordatum</name>
    <dbReference type="NCBI Taxonomy" id="2364126"/>
    <lineage>
        <taxon>Eukaryota</taxon>
        <taxon>Sar</taxon>
        <taxon>Alveolata</taxon>
        <taxon>Dinophyceae</taxon>
        <taxon>Prorocentrales</taxon>
        <taxon>Prorocentraceae</taxon>
        <taxon>Prorocentrum</taxon>
    </lineage>
</organism>
<reference evidence="3" key="1">
    <citation type="submission" date="2023-10" db="EMBL/GenBank/DDBJ databases">
        <authorList>
            <person name="Chen Y."/>
            <person name="Shah S."/>
            <person name="Dougan E. K."/>
            <person name="Thang M."/>
            <person name="Chan C."/>
        </authorList>
    </citation>
    <scope>NUCLEOTIDE SEQUENCE [LARGE SCALE GENOMIC DNA]</scope>
</reference>
<dbReference type="Proteomes" id="UP001189429">
    <property type="component" value="Unassembled WGS sequence"/>
</dbReference>
<feature type="coiled-coil region" evidence="1">
    <location>
        <begin position="135"/>
        <end position="183"/>
    </location>
</feature>
<comment type="caution">
    <text evidence="3">The sequence shown here is derived from an EMBL/GenBank/DDBJ whole genome shotgun (WGS) entry which is preliminary data.</text>
</comment>